<name>A0AA90KPD3_ACIBA</name>
<evidence type="ECO:0000313" key="3">
    <source>
        <dbReference type="EMBL" id="MEC5498162.1"/>
    </source>
</evidence>
<feature type="transmembrane region" description="Helical" evidence="1">
    <location>
        <begin position="186"/>
        <end position="207"/>
    </location>
</feature>
<feature type="transmembrane region" description="Helical" evidence="1">
    <location>
        <begin position="144"/>
        <end position="165"/>
    </location>
</feature>
<reference evidence="2" key="2">
    <citation type="submission" date="2023-01" db="EMBL/GenBank/DDBJ databases">
        <title>Genomic dissection of endemic carbapenem resistance: metallo-beta-lactamase gene dissemination through clonal, plasmid and integron transfer pathways.</title>
        <authorList>
            <person name="Macesic N."/>
        </authorList>
    </citation>
    <scope>NUCLEOTIDE SEQUENCE</scope>
    <source>
        <strain evidence="2">CPO519</strain>
    </source>
</reference>
<keyword evidence="1" id="KW-0472">Membrane</keyword>
<dbReference type="AlphaFoldDB" id="A0AA90KPD3"/>
<sequence length="292" mass="33141">MATSASQNSPQSELQKAFIIMIFAFVVSFLAQEIAEFLIVLTDNWQFKSSHESWINLIPIASHMTLALLMISISWISWSKSKAAGNIQDIENIFTIKFISFILEILLVTLYYSLAKSVEVDFANYGKDKTISSYITKLSARPEILQMMLIFSMFALWDFIADVVLSPRNPPITKKLKIYQSYIPGIVVYCLISILCGLATILLYLSLPETESALVVTVADFALIVLLFLFMKAKKLEYYLCKWFPSEASRVNTNRNTPPTVSNWCVLVCFFSLFLFSILIIKLEPCIQKLLG</sequence>
<evidence type="ECO:0000256" key="1">
    <source>
        <dbReference type="SAM" id="Phobius"/>
    </source>
</evidence>
<feature type="transmembrane region" description="Helical" evidence="1">
    <location>
        <begin position="213"/>
        <end position="230"/>
    </location>
</feature>
<accession>A0AA90KPD3</accession>
<feature type="transmembrane region" description="Helical" evidence="1">
    <location>
        <begin position="264"/>
        <end position="283"/>
    </location>
</feature>
<evidence type="ECO:0000313" key="4">
    <source>
        <dbReference type="Proteomes" id="UP001174156"/>
    </source>
</evidence>
<dbReference type="EMBL" id="JARTMM020000001">
    <property type="protein sequence ID" value="MEC5498162.1"/>
    <property type="molecule type" value="Genomic_DNA"/>
</dbReference>
<reference evidence="3" key="3">
    <citation type="submission" date="2024-01" db="EMBL/GenBank/DDBJ databases">
        <authorList>
            <person name="Macesic N."/>
        </authorList>
    </citation>
    <scope>NUCLEOTIDE SEQUENCE</scope>
    <source>
        <strain evidence="3">CPO519</strain>
    </source>
</reference>
<reference evidence="3 4" key="1">
    <citation type="journal article" date="2023" name="Nat. Commun.">
        <title>Genomic dissection of endemic carbapenem resistance reveals metallo-beta-lactamase dissemination through clonal, plasmid and integron transfer.</title>
        <authorList>
            <person name="Macesic N."/>
            <person name="Hawkey J."/>
            <person name="Vezina B."/>
            <person name="Wisniewski J.A."/>
            <person name="Cottingham H."/>
            <person name="Blakeway L.V."/>
            <person name="Harshegyi T."/>
            <person name="Pragastis K."/>
            <person name="Badoordeen G.Z."/>
            <person name="Dennison A."/>
            <person name="Spelman D.W."/>
            <person name="Jenney A.W.J."/>
            <person name="Peleg A.Y."/>
        </authorList>
    </citation>
    <scope>NUCLEOTIDE SEQUENCE [LARGE SCALE GENOMIC DNA]</scope>
    <source>
        <strain evidence="3 4">CPO519</strain>
    </source>
</reference>
<proteinExistence type="predicted"/>
<organism evidence="2">
    <name type="scientific">Acinetobacter baumannii</name>
    <dbReference type="NCBI Taxonomy" id="470"/>
    <lineage>
        <taxon>Bacteria</taxon>
        <taxon>Pseudomonadati</taxon>
        <taxon>Pseudomonadota</taxon>
        <taxon>Gammaproteobacteria</taxon>
        <taxon>Moraxellales</taxon>
        <taxon>Moraxellaceae</taxon>
        <taxon>Acinetobacter</taxon>
        <taxon>Acinetobacter calcoaceticus/baumannii complex</taxon>
    </lineage>
</organism>
<feature type="transmembrane region" description="Helical" evidence="1">
    <location>
        <begin position="53"/>
        <end position="73"/>
    </location>
</feature>
<evidence type="ECO:0000313" key="2">
    <source>
        <dbReference type="EMBL" id="MDK4883707.1"/>
    </source>
</evidence>
<dbReference type="EMBL" id="JARTMM010000124">
    <property type="protein sequence ID" value="MDK4883707.1"/>
    <property type="molecule type" value="Genomic_DNA"/>
</dbReference>
<comment type="caution">
    <text evidence="2">The sequence shown here is derived from an EMBL/GenBank/DDBJ whole genome shotgun (WGS) entry which is preliminary data.</text>
</comment>
<feature type="transmembrane region" description="Helical" evidence="1">
    <location>
        <begin position="17"/>
        <end position="41"/>
    </location>
</feature>
<keyword evidence="1" id="KW-1133">Transmembrane helix</keyword>
<feature type="transmembrane region" description="Helical" evidence="1">
    <location>
        <begin position="94"/>
        <end position="114"/>
    </location>
</feature>
<dbReference type="Proteomes" id="UP001174156">
    <property type="component" value="Unassembled WGS sequence"/>
</dbReference>
<protein>
    <submittedName>
        <fullName evidence="2">Uncharacterized protein</fullName>
    </submittedName>
</protein>
<gene>
    <name evidence="3" type="ORF">P9867_017405</name>
    <name evidence="2" type="ORF">P9867_19235</name>
</gene>
<keyword evidence="1" id="KW-0812">Transmembrane</keyword>
<dbReference type="RefSeq" id="WP_038342078.1">
    <property type="nucleotide sequence ID" value="NZ_JACDZB010000064.1"/>
</dbReference>